<reference evidence="2" key="1">
    <citation type="journal article" date="2019" name="Sci. Rep.">
        <title>Draft genome of Tanacetum cinerariifolium, the natural source of mosquito coil.</title>
        <authorList>
            <person name="Yamashiro T."/>
            <person name="Shiraishi A."/>
            <person name="Satake H."/>
            <person name="Nakayama K."/>
        </authorList>
    </citation>
    <scope>NUCLEOTIDE SEQUENCE</scope>
</reference>
<feature type="compositionally biased region" description="Acidic residues" evidence="1">
    <location>
        <begin position="80"/>
        <end position="95"/>
    </location>
</feature>
<dbReference type="AlphaFoldDB" id="A0A699KLG8"/>
<comment type="caution">
    <text evidence="2">The sequence shown here is derived from an EMBL/GenBank/DDBJ whole genome shotgun (WGS) entry which is preliminary data.</text>
</comment>
<evidence type="ECO:0000256" key="1">
    <source>
        <dbReference type="SAM" id="MobiDB-lite"/>
    </source>
</evidence>
<feature type="region of interest" description="Disordered" evidence="1">
    <location>
        <begin position="55"/>
        <end position="162"/>
    </location>
</feature>
<dbReference type="EMBL" id="BKCJ010519639">
    <property type="protein sequence ID" value="GFA94629.1"/>
    <property type="molecule type" value="Genomic_DNA"/>
</dbReference>
<protein>
    <submittedName>
        <fullName evidence="2">Uncharacterized protein</fullName>
    </submittedName>
</protein>
<organism evidence="2">
    <name type="scientific">Tanacetum cinerariifolium</name>
    <name type="common">Dalmatian daisy</name>
    <name type="synonym">Chrysanthemum cinerariifolium</name>
    <dbReference type="NCBI Taxonomy" id="118510"/>
    <lineage>
        <taxon>Eukaryota</taxon>
        <taxon>Viridiplantae</taxon>
        <taxon>Streptophyta</taxon>
        <taxon>Embryophyta</taxon>
        <taxon>Tracheophyta</taxon>
        <taxon>Spermatophyta</taxon>
        <taxon>Magnoliopsida</taxon>
        <taxon>eudicotyledons</taxon>
        <taxon>Gunneridae</taxon>
        <taxon>Pentapetalae</taxon>
        <taxon>asterids</taxon>
        <taxon>campanulids</taxon>
        <taxon>Asterales</taxon>
        <taxon>Asteraceae</taxon>
        <taxon>Asteroideae</taxon>
        <taxon>Anthemideae</taxon>
        <taxon>Anthemidinae</taxon>
        <taxon>Tanacetum</taxon>
    </lineage>
</organism>
<sequence>MFWHTARDDTMFTSMRCISIHEDTQVYGTILPKELTNQVMLESKAYKTYYAFASGEKTPKPNEKEDEDDENDSVDKSDGNDDDGGGSSDDHDDDSDDKKMKSNKDEIPNPNLTNVEQTEQEEKEYSDQRVYTPPDYELTDDEKIHDEENINGEERMDEEEEDDVTKELFEPVEEDVHVTLTPVLDTHKADEPVQSSSVSFNFTSMLLNLENPSLADNEIASLLDTIVRHATTVLEITSSFTTTITPPPSFFNPILQQATQTPTPTPTTFKATTLFPSLLDFSFVFRFNDRVTNLEKDLSELKQVDQYAQAIFSIPSIVDRYMDNKLVEAIHKAIQTHNAECREEVQAEKQEYIDNIDSTVRTFFREEVKTQLPKILPKAVSALATPVIEKKCH</sequence>
<accession>A0A699KLG8</accession>
<evidence type="ECO:0000313" key="2">
    <source>
        <dbReference type="EMBL" id="GFA94629.1"/>
    </source>
</evidence>
<feature type="compositionally biased region" description="Basic and acidic residues" evidence="1">
    <location>
        <begin position="141"/>
        <end position="154"/>
    </location>
</feature>
<name>A0A699KLG8_TANCI</name>
<proteinExistence type="predicted"/>
<feature type="compositionally biased region" description="Basic and acidic residues" evidence="1">
    <location>
        <begin position="96"/>
        <end position="107"/>
    </location>
</feature>
<gene>
    <name evidence="2" type="ORF">Tci_666601</name>
</gene>